<keyword evidence="2" id="KW-1185">Reference proteome</keyword>
<dbReference type="AlphaFoldDB" id="A0AAN9Z2H4"/>
<proteinExistence type="predicted"/>
<gene>
    <name evidence="1" type="ORF">R5R35_012515</name>
</gene>
<dbReference type="PROSITE" id="PS51257">
    <property type="entry name" value="PROKAR_LIPOPROTEIN"/>
    <property type="match status" value="1"/>
</dbReference>
<name>A0AAN9Z2H4_9ORTH</name>
<organism evidence="1 2">
    <name type="scientific">Gryllus longicercus</name>
    <dbReference type="NCBI Taxonomy" id="2509291"/>
    <lineage>
        <taxon>Eukaryota</taxon>
        <taxon>Metazoa</taxon>
        <taxon>Ecdysozoa</taxon>
        <taxon>Arthropoda</taxon>
        <taxon>Hexapoda</taxon>
        <taxon>Insecta</taxon>
        <taxon>Pterygota</taxon>
        <taxon>Neoptera</taxon>
        <taxon>Polyneoptera</taxon>
        <taxon>Orthoptera</taxon>
        <taxon>Ensifera</taxon>
        <taxon>Gryllidea</taxon>
        <taxon>Grylloidea</taxon>
        <taxon>Gryllidae</taxon>
        <taxon>Gryllinae</taxon>
        <taxon>Gryllus</taxon>
    </lineage>
</organism>
<protein>
    <submittedName>
        <fullName evidence="1">Uncharacterized protein</fullName>
    </submittedName>
</protein>
<reference evidence="1 2" key="1">
    <citation type="submission" date="2024-03" db="EMBL/GenBank/DDBJ databases">
        <title>The genome assembly and annotation of the cricket Gryllus longicercus Weissman &amp; Gray.</title>
        <authorList>
            <person name="Szrajer S."/>
            <person name="Gray D."/>
            <person name="Ylla G."/>
        </authorList>
    </citation>
    <scope>NUCLEOTIDE SEQUENCE [LARGE SCALE GENOMIC DNA]</scope>
    <source>
        <strain evidence="1">DAG 2021-001</strain>
        <tissue evidence="1">Whole body minus gut</tissue>
    </source>
</reference>
<dbReference type="EMBL" id="JAZDUA010000434">
    <property type="protein sequence ID" value="KAK7792669.1"/>
    <property type="molecule type" value="Genomic_DNA"/>
</dbReference>
<evidence type="ECO:0000313" key="1">
    <source>
        <dbReference type="EMBL" id="KAK7792669.1"/>
    </source>
</evidence>
<accession>A0AAN9Z2H4</accession>
<comment type="caution">
    <text evidence="1">The sequence shown here is derived from an EMBL/GenBank/DDBJ whole genome shotgun (WGS) entry which is preliminary data.</text>
</comment>
<dbReference type="Proteomes" id="UP001378592">
    <property type="component" value="Unassembled WGS sequence"/>
</dbReference>
<evidence type="ECO:0000313" key="2">
    <source>
        <dbReference type="Proteomes" id="UP001378592"/>
    </source>
</evidence>
<sequence>MLLKAQCIGNKLLLINTGSWAAQYAASSCAADEYSSLVNDLLNSCEMPLQVLMDVSNDPCATEQVT</sequence>